<feature type="domain" description="Ketopantoate reductase C-terminal" evidence="8">
    <location>
        <begin position="180"/>
        <end position="292"/>
    </location>
</feature>
<dbReference type="Proteomes" id="UP001144096">
    <property type="component" value="Unassembled WGS sequence"/>
</dbReference>
<keyword evidence="10" id="KW-1185">Reference proteome</keyword>
<dbReference type="InterPro" id="IPR013154">
    <property type="entry name" value="ADH-like_N"/>
</dbReference>
<dbReference type="EMBL" id="JAMXQV010000025">
    <property type="protein sequence ID" value="MCR6488440.1"/>
    <property type="molecule type" value="Genomic_DNA"/>
</dbReference>
<dbReference type="Pfam" id="PF08546">
    <property type="entry name" value="ApbA_C"/>
    <property type="match status" value="1"/>
</dbReference>
<dbReference type="PANTHER" id="PTHR43401:SF2">
    <property type="entry name" value="L-THREONINE 3-DEHYDROGENASE"/>
    <property type="match status" value="1"/>
</dbReference>
<keyword evidence="3" id="KW-0521">NADP</keyword>
<evidence type="ECO:0000256" key="1">
    <source>
        <dbReference type="ARBA" id="ARBA00001947"/>
    </source>
</evidence>
<dbReference type="NCBIfam" id="TIGR00745">
    <property type="entry name" value="apbA_panE"/>
    <property type="match status" value="1"/>
</dbReference>
<dbReference type="EC" id="1.1.1.169" evidence="9"/>
<accession>A0A9X2SQC8</accession>
<feature type="domain" description="Ketopantoate reductase N-terminal" evidence="6">
    <location>
        <begin position="13"/>
        <end position="144"/>
    </location>
</feature>
<dbReference type="Gene3D" id="3.90.180.10">
    <property type="entry name" value="Medium-chain alcohol dehydrogenases, catalytic domain"/>
    <property type="match status" value="2"/>
</dbReference>
<evidence type="ECO:0000259" key="7">
    <source>
        <dbReference type="Pfam" id="PF08240"/>
    </source>
</evidence>
<dbReference type="Pfam" id="PF08240">
    <property type="entry name" value="ADH_N"/>
    <property type="match status" value="1"/>
</dbReference>
<dbReference type="InterPro" id="IPR013149">
    <property type="entry name" value="ADH-like_C"/>
</dbReference>
<organism evidence="9 10">
    <name type="scientific">Amycolatopsis iheyensis</name>
    <dbReference type="NCBI Taxonomy" id="2945988"/>
    <lineage>
        <taxon>Bacteria</taxon>
        <taxon>Bacillati</taxon>
        <taxon>Actinomycetota</taxon>
        <taxon>Actinomycetes</taxon>
        <taxon>Pseudonocardiales</taxon>
        <taxon>Pseudonocardiaceae</taxon>
        <taxon>Amycolatopsis</taxon>
    </lineage>
</organism>
<sequence>MTVREPGRGLRHAVLGAGGVGLALAAELARAGSDVTLVLRETSLPTYPGSIRVRRADVDDVVVAVPAVARLERPVDVLWVAVKAPQLDAAVAAVPAGSVERALVVPLLNGVEHLAVLEAVFGDRVVAGAIRVEARRTGAGEVVRDSLFTELELAGPPAGLVAELERAGIGVRAAEDPAGILWRKLAFLAPLALATAVAGPVDAVRRDSVVEDLMKDCAAEACAAAAGLGVRVDARRVTRLLGALPGRTTSSLARDLSAGTAGELDAIGGAVLRAAARAGVPAPATRTLFDRVLARLHGEAGSCRGWLLVAPHEFRRVRLPVPGAASLEPGQVVLEVLAGGICGSDLPYVRGRVHATLPDTADGAAHLPGFPLHEVAGRVLASADPELAVGERVVGWASRWSGLAGVVVNDAADLFAHDPGLTPAEAVVLQPLACVLAAFDDLGDLRGRPVTVLGLGPIGLLVCHVAKARGAARVTGVDRVDRGAVAGAFGIDQVVRSSTDRWAASHAGRVGGVLVEAIGHQVGTLTDAVLAAAEGARIHYLGIPDDDVYPLSVKSLLRKRLTLSGGWLARGRRAALAAAQEYVGHWPELVPDLVTDVVPFDDAPRAYELAAAARRGRLKVVIDFEGAGSAWNPARQASGILDPPSTPP</sequence>
<dbReference type="Gene3D" id="3.40.50.720">
    <property type="entry name" value="NAD(P)-binding Rossmann-like Domain"/>
    <property type="match status" value="2"/>
</dbReference>
<dbReference type="PANTHER" id="PTHR43401">
    <property type="entry name" value="L-THREONINE 3-DEHYDROGENASE"/>
    <property type="match status" value="1"/>
</dbReference>
<comment type="caution">
    <text evidence="9">The sequence shown here is derived from an EMBL/GenBank/DDBJ whole genome shotgun (WGS) entry which is preliminary data.</text>
</comment>
<evidence type="ECO:0000259" key="6">
    <source>
        <dbReference type="Pfam" id="PF02558"/>
    </source>
</evidence>
<dbReference type="SUPFAM" id="SSF50129">
    <property type="entry name" value="GroES-like"/>
    <property type="match status" value="1"/>
</dbReference>
<evidence type="ECO:0000256" key="2">
    <source>
        <dbReference type="ARBA" id="ARBA00007870"/>
    </source>
</evidence>
<dbReference type="InterPro" id="IPR050129">
    <property type="entry name" value="Zn_alcohol_dh"/>
</dbReference>
<evidence type="ECO:0000313" key="9">
    <source>
        <dbReference type="EMBL" id="MCR6488440.1"/>
    </source>
</evidence>
<evidence type="ECO:0000313" key="10">
    <source>
        <dbReference type="Proteomes" id="UP001144096"/>
    </source>
</evidence>
<comment type="cofactor">
    <cofactor evidence="1">
        <name>Zn(2+)</name>
        <dbReference type="ChEBI" id="CHEBI:29105"/>
    </cofactor>
</comment>
<dbReference type="Gene3D" id="1.10.1040.10">
    <property type="entry name" value="N-(1-d-carboxylethyl)-l-norvaline Dehydrogenase, domain 2"/>
    <property type="match status" value="1"/>
</dbReference>
<gene>
    <name evidence="9" type="ORF">M8542_36995</name>
</gene>
<proteinExistence type="inferred from homology"/>
<dbReference type="InterPro" id="IPR011032">
    <property type="entry name" value="GroES-like_sf"/>
</dbReference>
<evidence type="ECO:0000259" key="8">
    <source>
        <dbReference type="Pfam" id="PF08546"/>
    </source>
</evidence>
<evidence type="ECO:0000256" key="3">
    <source>
        <dbReference type="ARBA" id="ARBA00022857"/>
    </source>
</evidence>
<feature type="domain" description="Alcohol dehydrogenase-like N-terminal" evidence="7">
    <location>
        <begin position="329"/>
        <end position="394"/>
    </location>
</feature>
<dbReference type="InterPro" id="IPR003710">
    <property type="entry name" value="ApbA"/>
</dbReference>
<dbReference type="InterPro" id="IPR013752">
    <property type="entry name" value="KPA_reductase"/>
</dbReference>
<evidence type="ECO:0000259" key="5">
    <source>
        <dbReference type="Pfam" id="PF00107"/>
    </source>
</evidence>
<dbReference type="InterPro" id="IPR013328">
    <property type="entry name" value="6PGD_dom2"/>
</dbReference>
<reference evidence="9" key="1">
    <citation type="submission" date="2022-06" db="EMBL/GenBank/DDBJ databases">
        <title>Amycolatopsis iheyaensis sp. nov., a new species of the genus Amycolatopsis isolated from soil in Iheya island, Japan.</title>
        <authorList>
            <person name="Ngamcharungchit C."/>
            <person name="Kanto H."/>
            <person name="Take A."/>
            <person name="Intra B."/>
            <person name="Matsumoto A."/>
            <person name="Panbangred W."/>
            <person name="Inahashi Y."/>
        </authorList>
    </citation>
    <scope>NUCLEOTIDE SEQUENCE</scope>
    <source>
        <strain evidence="9">OK19-0408</strain>
    </source>
</reference>
<dbReference type="RefSeq" id="WP_257925005.1">
    <property type="nucleotide sequence ID" value="NZ_JAMXQV010000025.1"/>
</dbReference>
<name>A0A9X2SQC8_9PSEU</name>
<comment type="similarity">
    <text evidence="2">Belongs to the ketopantoate reductase family.</text>
</comment>
<dbReference type="Pfam" id="PF00107">
    <property type="entry name" value="ADH_zinc_N"/>
    <property type="match status" value="1"/>
</dbReference>
<dbReference type="AlphaFoldDB" id="A0A9X2SQC8"/>
<evidence type="ECO:0000256" key="4">
    <source>
        <dbReference type="ARBA" id="ARBA00023002"/>
    </source>
</evidence>
<keyword evidence="4 9" id="KW-0560">Oxidoreductase</keyword>
<dbReference type="InterPro" id="IPR036291">
    <property type="entry name" value="NAD(P)-bd_dom_sf"/>
</dbReference>
<dbReference type="Pfam" id="PF02558">
    <property type="entry name" value="ApbA"/>
    <property type="match status" value="1"/>
</dbReference>
<dbReference type="InterPro" id="IPR013332">
    <property type="entry name" value="KPR_N"/>
</dbReference>
<dbReference type="InterPro" id="IPR008927">
    <property type="entry name" value="6-PGluconate_DH-like_C_sf"/>
</dbReference>
<dbReference type="GO" id="GO:0015940">
    <property type="term" value="P:pantothenate biosynthetic process"/>
    <property type="evidence" value="ECO:0007669"/>
    <property type="project" value="InterPro"/>
</dbReference>
<dbReference type="SUPFAM" id="SSF48179">
    <property type="entry name" value="6-phosphogluconate dehydrogenase C-terminal domain-like"/>
    <property type="match status" value="1"/>
</dbReference>
<dbReference type="GO" id="GO:0008677">
    <property type="term" value="F:2-dehydropantoate 2-reductase activity"/>
    <property type="evidence" value="ECO:0007669"/>
    <property type="project" value="UniProtKB-EC"/>
</dbReference>
<feature type="domain" description="Alcohol dehydrogenase-like C-terminal" evidence="5">
    <location>
        <begin position="457"/>
        <end position="570"/>
    </location>
</feature>
<protein>
    <submittedName>
        <fullName evidence="9">2-dehydropantoate 2-reductase</fullName>
        <ecNumber evidence="9">1.1.1.169</ecNumber>
    </submittedName>
</protein>
<dbReference type="SUPFAM" id="SSF51735">
    <property type="entry name" value="NAD(P)-binding Rossmann-fold domains"/>
    <property type="match status" value="2"/>
</dbReference>